<dbReference type="Pfam" id="PF00149">
    <property type="entry name" value="Metallophos"/>
    <property type="match status" value="1"/>
</dbReference>
<dbReference type="CDD" id="cd07402">
    <property type="entry name" value="MPP_GpdQ"/>
    <property type="match status" value="1"/>
</dbReference>
<dbReference type="PANTHER" id="PTHR42988">
    <property type="entry name" value="PHOSPHOHYDROLASE"/>
    <property type="match status" value="1"/>
</dbReference>
<protein>
    <submittedName>
        <fullName evidence="6">Metallophosphoesterase</fullName>
    </submittedName>
</protein>
<comment type="similarity">
    <text evidence="4">Belongs to the cyclic nucleotide phosphodiesterase class-III family.</text>
</comment>
<evidence type="ECO:0000313" key="7">
    <source>
        <dbReference type="Proteomes" id="UP000217771"/>
    </source>
</evidence>
<dbReference type="OrthoDB" id="9784378at2"/>
<evidence type="ECO:0000256" key="1">
    <source>
        <dbReference type="ARBA" id="ARBA00022723"/>
    </source>
</evidence>
<keyword evidence="3" id="KW-0408">Iron</keyword>
<keyword evidence="2" id="KW-0378">Hydrolase</keyword>
<gene>
    <name evidence="6" type="ORF">CK498_11515</name>
</gene>
<dbReference type="InterPro" id="IPR026575">
    <property type="entry name" value="GpdQ/CpdA-like"/>
</dbReference>
<feature type="domain" description="Calcineurin-like phosphoesterase" evidence="5">
    <location>
        <begin position="1"/>
        <end position="183"/>
    </location>
</feature>
<evidence type="ECO:0000256" key="3">
    <source>
        <dbReference type="ARBA" id="ARBA00023004"/>
    </source>
</evidence>
<dbReference type="InterPro" id="IPR029052">
    <property type="entry name" value="Metallo-depent_PP-like"/>
</dbReference>
<accession>A0A2A2EX38</accession>
<dbReference type="AlphaFoldDB" id="A0A2A2EX38"/>
<dbReference type="Gene3D" id="3.60.21.10">
    <property type="match status" value="1"/>
</dbReference>
<dbReference type="InterPro" id="IPR004843">
    <property type="entry name" value="Calcineurin-like_PHP"/>
</dbReference>
<proteinExistence type="inferred from homology"/>
<dbReference type="SUPFAM" id="SSF56300">
    <property type="entry name" value="Metallo-dependent phosphatases"/>
    <property type="match status" value="1"/>
</dbReference>
<dbReference type="GO" id="GO:0046872">
    <property type="term" value="F:metal ion binding"/>
    <property type="evidence" value="ECO:0007669"/>
    <property type="project" value="UniProtKB-KW"/>
</dbReference>
<evidence type="ECO:0000259" key="5">
    <source>
        <dbReference type="Pfam" id="PF00149"/>
    </source>
</evidence>
<evidence type="ECO:0000313" key="6">
    <source>
        <dbReference type="EMBL" id="PAU76927.1"/>
    </source>
</evidence>
<sequence>MRLIQITDCHLLADPLAPSRAGFPLRQLQAVVEHARRRRPDVVLVSGDVSQDGTPASYRHALEVFAELDCPWYWLPGNHDHLADMADARALHDQVDLGDWRLLLLNTQVVGEPHGEIGEACCQWLDEQLAADSRPTLIAMHHPPLAVGADWMDAIGLHDRDAFWTAVTPHAHLRAVLCGHIHQAFAGRHELLENAGEVAVYGAPATADQFLPGAETFSIDQASRPGYRVVELAHDGLSTWVERVTL</sequence>
<keyword evidence="1" id="KW-0479">Metal-binding</keyword>
<reference evidence="6 7" key="1">
    <citation type="submission" date="2017-08" db="EMBL/GenBank/DDBJ databases">
        <title>Halomonas alkalisoli sp. nov., isolated from saline alkaline soil.</title>
        <authorList>
            <person name="Wang D."/>
            <person name="Zhang G."/>
        </authorList>
    </citation>
    <scope>NUCLEOTIDE SEQUENCE [LARGE SCALE GENOMIC DNA]</scope>
    <source>
        <strain evidence="6 7">WRN001</strain>
    </source>
</reference>
<name>A0A2A2EX38_9GAMM</name>
<dbReference type="InterPro" id="IPR050884">
    <property type="entry name" value="CNP_phosphodiesterase-III"/>
</dbReference>
<dbReference type="EMBL" id="NSKB01000004">
    <property type="protein sequence ID" value="PAU76927.1"/>
    <property type="molecule type" value="Genomic_DNA"/>
</dbReference>
<comment type="caution">
    <text evidence="6">The sequence shown here is derived from an EMBL/GenBank/DDBJ whole genome shotgun (WGS) entry which is preliminary data.</text>
</comment>
<evidence type="ECO:0000256" key="2">
    <source>
        <dbReference type="ARBA" id="ARBA00022801"/>
    </source>
</evidence>
<dbReference type="PANTHER" id="PTHR42988:SF2">
    <property type="entry name" value="CYCLIC NUCLEOTIDE PHOSPHODIESTERASE CBUA0032-RELATED"/>
    <property type="match status" value="1"/>
</dbReference>
<keyword evidence="7" id="KW-1185">Reference proteome</keyword>
<evidence type="ECO:0000256" key="4">
    <source>
        <dbReference type="ARBA" id="ARBA00025742"/>
    </source>
</evidence>
<dbReference type="Proteomes" id="UP000217771">
    <property type="component" value="Unassembled WGS sequence"/>
</dbReference>
<organism evidence="6 7">
    <name type="scientific">Halomonas salipaludis</name>
    <dbReference type="NCBI Taxonomy" id="2032625"/>
    <lineage>
        <taxon>Bacteria</taxon>
        <taxon>Pseudomonadati</taxon>
        <taxon>Pseudomonadota</taxon>
        <taxon>Gammaproteobacteria</taxon>
        <taxon>Oceanospirillales</taxon>
        <taxon>Halomonadaceae</taxon>
        <taxon>Halomonas</taxon>
    </lineage>
</organism>
<dbReference type="GO" id="GO:0004112">
    <property type="term" value="F:cyclic-nucleotide phosphodiesterase activity"/>
    <property type="evidence" value="ECO:0007669"/>
    <property type="project" value="InterPro"/>
</dbReference>